<dbReference type="Gene3D" id="2.30.30.40">
    <property type="entry name" value="SH3 Domains"/>
    <property type="match status" value="1"/>
</dbReference>
<evidence type="ECO:0000256" key="2">
    <source>
        <dbReference type="ARBA" id="ARBA00022443"/>
    </source>
</evidence>
<feature type="domain" description="SH3" evidence="7">
    <location>
        <begin position="142"/>
        <end position="201"/>
    </location>
</feature>
<dbReference type="PANTHER" id="PTHR10903:SF170">
    <property type="entry name" value="GTPASE IMAP FAMILY MEMBER 7"/>
    <property type="match status" value="1"/>
</dbReference>
<feature type="region of interest" description="Disordered" evidence="6">
    <location>
        <begin position="512"/>
        <end position="531"/>
    </location>
</feature>
<evidence type="ECO:0000256" key="3">
    <source>
        <dbReference type="ARBA" id="ARBA00022741"/>
    </source>
</evidence>
<dbReference type="InterPro" id="IPR036028">
    <property type="entry name" value="SH3-like_dom_sf"/>
</dbReference>
<evidence type="ECO:0000313" key="9">
    <source>
        <dbReference type="Proteomes" id="UP000507470"/>
    </source>
</evidence>
<protein>
    <recommendedName>
        <fullName evidence="7">SH3 domain-containing protein</fullName>
    </recommendedName>
</protein>
<dbReference type="InterPro" id="IPR001452">
    <property type="entry name" value="SH3_domain"/>
</dbReference>
<gene>
    <name evidence="8" type="ORF">MCOR_50624</name>
</gene>
<accession>A0A6J8EBL5</accession>
<keyword evidence="4" id="KW-0342">GTP-binding</keyword>
<dbReference type="Proteomes" id="UP000507470">
    <property type="component" value="Unassembled WGS sequence"/>
</dbReference>
<comment type="similarity">
    <text evidence="1">Belongs to the TRAFAC class TrmE-Era-EngA-EngB-Septin-like GTPase superfamily. AIG1/Toc34/Toc159-like paraseptin GTPase family. IAN subfamily.</text>
</comment>
<dbReference type="OrthoDB" id="10330782at2759"/>
<evidence type="ECO:0000256" key="5">
    <source>
        <dbReference type="PROSITE-ProRule" id="PRU00192"/>
    </source>
</evidence>
<feature type="region of interest" description="Disordered" evidence="6">
    <location>
        <begin position="600"/>
        <end position="636"/>
    </location>
</feature>
<dbReference type="SMART" id="SM00326">
    <property type="entry name" value="SH3"/>
    <property type="match status" value="2"/>
</dbReference>
<proteinExistence type="inferred from homology"/>
<dbReference type="SUPFAM" id="SSF50044">
    <property type="entry name" value="SH3-domain"/>
    <property type="match status" value="2"/>
</dbReference>
<evidence type="ECO:0000256" key="1">
    <source>
        <dbReference type="ARBA" id="ARBA00008535"/>
    </source>
</evidence>
<dbReference type="InterPro" id="IPR006703">
    <property type="entry name" value="G_AIG1"/>
</dbReference>
<evidence type="ECO:0000256" key="6">
    <source>
        <dbReference type="SAM" id="MobiDB-lite"/>
    </source>
</evidence>
<dbReference type="Gene3D" id="3.40.50.300">
    <property type="entry name" value="P-loop containing nucleotide triphosphate hydrolases"/>
    <property type="match status" value="1"/>
</dbReference>
<name>A0A6J8EBL5_MYTCO</name>
<dbReference type="PANTHER" id="PTHR10903">
    <property type="entry name" value="GTPASE, IMAP FAMILY MEMBER-RELATED"/>
    <property type="match status" value="1"/>
</dbReference>
<feature type="compositionally biased region" description="Polar residues" evidence="6">
    <location>
        <begin position="624"/>
        <end position="636"/>
    </location>
</feature>
<dbReference type="InterPro" id="IPR027417">
    <property type="entry name" value="P-loop_NTPase"/>
</dbReference>
<feature type="region of interest" description="Disordered" evidence="6">
    <location>
        <begin position="191"/>
        <end position="239"/>
    </location>
</feature>
<dbReference type="Pfam" id="PF04548">
    <property type="entry name" value="AIG1"/>
    <property type="match status" value="1"/>
</dbReference>
<feature type="region of interest" description="Disordered" evidence="6">
    <location>
        <begin position="438"/>
        <end position="484"/>
    </location>
</feature>
<keyword evidence="9" id="KW-1185">Reference proteome</keyword>
<feature type="compositionally biased region" description="Acidic residues" evidence="6">
    <location>
        <begin position="457"/>
        <end position="473"/>
    </location>
</feature>
<sequence>MTCTNSSKFCKSCGDYRQIEDNKCTICDAEYSDGDITDIGQATDDNSLYLNFELSDKRLQITRRTLDASNETKTLDLEIGTIVSFINKSSDWYWVEYGEKKGWIPEDSTEKLSDMAQDCSNMAPNIPPRQVKCTSRVLLEKTQEEYVKALVDCDNNENSFHKGDIITVTDRKSDGYRDMIEGRIGTMEVKLPATHVKPYDNNPEPPPPTNPRKKSSKDWTQGIGAGPPLPPKPSIRSGKESKYLSFKKVNKFQKDVVSFRQRTRHSNHPARKNWIRQERYRKFNRGKEVFESTICGQSVTKKCDKSNGICNGRKIVLIDTPGLFDTNSSHETINSEIIRCVHLSLPGPHLFLIILQITRLTKEETEAVEKLFEIFENRFPSNRFHQEMSEPLHCDKQPATGQDKTKMVTDLVNLITDIVNDNNGGYFTNSLIDKAKEVQSAGNEEINQHRVDTPYDNQDEGEGDDSDDDEIDTDSVKSCDSGLSSQNQSVYEEICSGHTAKEIELNKIMQETESKINSTESEKQKLEKQKDKDMTKIELQLEENKKQVKEVTENLDLLNTQFSELKLQKEGVKNSFKVEIEKRDTKLKNLHTKQTRFLKQIKNLEQKKRKSKQKLSKETKSLQNKMDTNENGCMMM</sequence>
<dbReference type="SUPFAM" id="SSF52540">
    <property type="entry name" value="P-loop containing nucleoside triphosphate hydrolases"/>
    <property type="match status" value="1"/>
</dbReference>
<evidence type="ECO:0000256" key="4">
    <source>
        <dbReference type="ARBA" id="ARBA00023134"/>
    </source>
</evidence>
<organism evidence="8 9">
    <name type="scientific">Mytilus coruscus</name>
    <name type="common">Sea mussel</name>
    <dbReference type="NCBI Taxonomy" id="42192"/>
    <lineage>
        <taxon>Eukaryota</taxon>
        <taxon>Metazoa</taxon>
        <taxon>Spiralia</taxon>
        <taxon>Lophotrochozoa</taxon>
        <taxon>Mollusca</taxon>
        <taxon>Bivalvia</taxon>
        <taxon>Autobranchia</taxon>
        <taxon>Pteriomorphia</taxon>
        <taxon>Mytilida</taxon>
        <taxon>Mytiloidea</taxon>
        <taxon>Mytilidae</taxon>
        <taxon>Mytilinae</taxon>
        <taxon>Mytilus</taxon>
    </lineage>
</organism>
<dbReference type="PROSITE" id="PS50002">
    <property type="entry name" value="SH3"/>
    <property type="match status" value="1"/>
</dbReference>
<evidence type="ECO:0000259" key="7">
    <source>
        <dbReference type="PROSITE" id="PS50002"/>
    </source>
</evidence>
<dbReference type="EMBL" id="CACVKT020008880">
    <property type="protein sequence ID" value="CAC5418169.1"/>
    <property type="molecule type" value="Genomic_DNA"/>
</dbReference>
<keyword evidence="3" id="KW-0547">Nucleotide-binding</keyword>
<dbReference type="InterPro" id="IPR045058">
    <property type="entry name" value="GIMA/IAN/Toc"/>
</dbReference>
<dbReference type="AlphaFoldDB" id="A0A6J8EBL5"/>
<reference evidence="8 9" key="1">
    <citation type="submission" date="2020-06" db="EMBL/GenBank/DDBJ databases">
        <authorList>
            <person name="Li R."/>
            <person name="Bekaert M."/>
        </authorList>
    </citation>
    <scope>NUCLEOTIDE SEQUENCE [LARGE SCALE GENOMIC DNA]</scope>
    <source>
        <strain evidence="9">wild</strain>
    </source>
</reference>
<evidence type="ECO:0000313" key="8">
    <source>
        <dbReference type="EMBL" id="CAC5418169.1"/>
    </source>
</evidence>
<keyword evidence="2 5" id="KW-0728">SH3 domain</keyword>
<dbReference type="GO" id="GO:0005525">
    <property type="term" value="F:GTP binding"/>
    <property type="evidence" value="ECO:0007669"/>
    <property type="project" value="UniProtKB-KW"/>
</dbReference>